<comment type="caution">
    <text evidence="2">The sequence shown here is derived from an EMBL/GenBank/DDBJ whole genome shotgun (WGS) entry which is preliminary data.</text>
</comment>
<reference evidence="2 4" key="1">
    <citation type="journal article" date="2014" name="Genome Announc.">
        <title>Draft Genome Sequence of Bacillus alcalophilus AV1934, a Classic Alkaliphile Isolated from Human Feces in 1934.</title>
        <authorList>
            <person name="Attie O."/>
            <person name="Jayaprakash A."/>
            <person name="Shah H."/>
            <person name="Paulsen I.T."/>
            <person name="Morino M."/>
            <person name="Takahashi Y."/>
            <person name="Narumi I."/>
            <person name="Sachidanandam R."/>
            <person name="Satoh K."/>
            <person name="Ito M."/>
            <person name="Krulwich T.A."/>
        </authorList>
    </citation>
    <scope>NUCLEOTIDE SEQUENCE [LARGE SCALE GENOMIC DNA]</scope>
    <source>
        <strain evidence="2 4">AV1934</strain>
    </source>
</reference>
<dbReference type="EMBL" id="JALP01000397">
    <property type="protein sequence ID" value="THG88325.1"/>
    <property type="molecule type" value="Genomic_DNA"/>
</dbReference>
<dbReference type="eggNOG" id="ENOG5032YAN">
    <property type="taxonomic scope" value="Bacteria"/>
</dbReference>
<name>A0A094WPV1_ALKAL</name>
<accession>A0A094WPV1</accession>
<sequence>MVFFLILFAVFILYSMNSMTDALCERREIPLEKQPQVFRTINILMTILLTSTYVKILFT</sequence>
<organism evidence="2 4">
    <name type="scientific">Alkalihalobacillus alcalophilus ATCC 27647 = CGMCC 1.3604</name>
    <dbReference type="NCBI Taxonomy" id="1218173"/>
    <lineage>
        <taxon>Bacteria</taxon>
        <taxon>Bacillati</taxon>
        <taxon>Bacillota</taxon>
        <taxon>Bacilli</taxon>
        <taxon>Bacillales</taxon>
        <taxon>Bacillaceae</taxon>
        <taxon>Alkalihalobacillus</taxon>
    </lineage>
</organism>
<keyword evidence="1" id="KW-0472">Membrane</keyword>
<keyword evidence="1" id="KW-1133">Transmembrane helix</keyword>
<keyword evidence="4" id="KW-1185">Reference proteome</keyword>
<dbReference type="EMBL" id="ALPT02000016">
    <property type="protein sequence ID" value="KGA98063.1"/>
    <property type="molecule type" value="Genomic_DNA"/>
</dbReference>
<evidence type="ECO:0000256" key="1">
    <source>
        <dbReference type="SAM" id="Phobius"/>
    </source>
</evidence>
<dbReference type="Proteomes" id="UP000002754">
    <property type="component" value="Unassembled WGS sequence"/>
</dbReference>
<evidence type="ECO:0000313" key="3">
    <source>
        <dbReference type="EMBL" id="THG88325.1"/>
    </source>
</evidence>
<protein>
    <submittedName>
        <fullName evidence="2">Uncharacterized protein</fullName>
    </submittedName>
</protein>
<dbReference type="STRING" id="1218173.BALCAV_0206585"/>
<dbReference type="OrthoDB" id="2971155at2"/>
<reference evidence="3 5" key="2">
    <citation type="submission" date="2014-01" db="EMBL/GenBank/DDBJ databases">
        <title>Draft genome sequencing of Bacillus alcalophilus CGMCC 1.3604.</title>
        <authorList>
            <person name="Yang J."/>
            <person name="Diao L."/>
            <person name="Yang S."/>
        </authorList>
    </citation>
    <scope>NUCLEOTIDE SEQUENCE [LARGE SCALE GENOMIC DNA]</scope>
    <source>
        <strain evidence="3 5">CGMCC 1.3604</strain>
    </source>
</reference>
<feature type="transmembrane region" description="Helical" evidence="1">
    <location>
        <begin position="38"/>
        <end position="58"/>
    </location>
</feature>
<proteinExistence type="predicted"/>
<evidence type="ECO:0000313" key="5">
    <source>
        <dbReference type="Proteomes" id="UP000297014"/>
    </source>
</evidence>
<evidence type="ECO:0000313" key="4">
    <source>
        <dbReference type="Proteomes" id="UP000002754"/>
    </source>
</evidence>
<evidence type="ECO:0000313" key="2">
    <source>
        <dbReference type="EMBL" id="KGA98063.1"/>
    </source>
</evidence>
<dbReference type="AlphaFoldDB" id="A0A094WPV1"/>
<gene>
    <name evidence="3" type="ORF">AJ85_07195</name>
    <name evidence="2" type="ORF">BALCAV_0206585</name>
</gene>
<keyword evidence="1" id="KW-0812">Transmembrane</keyword>
<dbReference type="RefSeq" id="WP_003322920.1">
    <property type="nucleotide sequence ID" value="NZ_ALPT02000016.1"/>
</dbReference>
<dbReference type="Proteomes" id="UP000297014">
    <property type="component" value="Unassembled WGS sequence"/>
</dbReference>